<reference evidence="2 3" key="1">
    <citation type="submission" date="2016-03" db="EMBL/GenBank/DDBJ databases">
        <title>Choanephora cucurbitarum.</title>
        <authorList>
            <person name="Min B."/>
            <person name="Park H."/>
            <person name="Park J.-H."/>
            <person name="Shin H.-D."/>
            <person name="Choi I.-G."/>
        </authorList>
    </citation>
    <scope>NUCLEOTIDE SEQUENCE [LARGE SCALE GENOMIC DNA]</scope>
    <source>
        <strain evidence="2 3">KUS-F28377</strain>
    </source>
</reference>
<protein>
    <recommendedName>
        <fullName evidence="4">RxLR effector protein</fullName>
    </recommendedName>
</protein>
<keyword evidence="3" id="KW-1185">Reference proteome</keyword>
<dbReference type="Proteomes" id="UP000093000">
    <property type="component" value="Unassembled WGS sequence"/>
</dbReference>
<evidence type="ECO:0000256" key="1">
    <source>
        <dbReference type="SAM" id="SignalP"/>
    </source>
</evidence>
<feature type="chain" id="PRO_5008889593" description="RxLR effector protein" evidence="1">
    <location>
        <begin position="21"/>
        <end position="73"/>
    </location>
</feature>
<proteinExistence type="predicted"/>
<evidence type="ECO:0000313" key="2">
    <source>
        <dbReference type="EMBL" id="OBZ86511.1"/>
    </source>
</evidence>
<dbReference type="AlphaFoldDB" id="A0A1C7NBT0"/>
<dbReference type="EMBL" id="LUGH01000293">
    <property type="protein sequence ID" value="OBZ86511.1"/>
    <property type="molecule type" value="Genomic_DNA"/>
</dbReference>
<sequence>MVRAALLISAIAALALTVSAEVKNNVVGAQVEHVAEDININRVVSGNDILNNANVKVLRRRSAARMLKRASQE</sequence>
<comment type="caution">
    <text evidence="2">The sequence shown here is derived from an EMBL/GenBank/DDBJ whole genome shotgun (WGS) entry which is preliminary data.</text>
</comment>
<evidence type="ECO:0008006" key="4">
    <source>
        <dbReference type="Google" id="ProtNLM"/>
    </source>
</evidence>
<accession>A0A1C7NBT0</accession>
<organism evidence="2 3">
    <name type="scientific">Choanephora cucurbitarum</name>
    <dbReference type="NCBI Taxonomy" id="101091"/>
    <lineage>
        <taxon>Eukaryota</taxon>
        <taxon>Fungi</taxon>
        <taxon>Fungi incertae sedis</taxon>
        <taxon>Mucoromycota</taxon>
        <taxon>Mucoromycotina</taxon>
        <taxon>Mucoromycetes</taxon>
        <taxon>Mucorales</taxon>
        <taxon>Mucorineae</taxon>
        <taxon>Choanephoraceae</taxon>
        <taxon>Choanephoroideae</taxon>
        <taxon>Choanephora</taxon>
    </lineage>
</organism>
<evidence type="ECO:0000313" key="3">
    <source>
        <dbReference type="Proteomes" id="UP000093000"/>
    </source>
</evidence>
<gene>
    <name evidence="2" type="ORF">A0J61_05444</name>
</gene>
<dbReference type="InParanoid" id="A0A1C7NBT0"/>
<feature type="signal peptide" evidence="1">
    <location>
        <begin position="1"/>
        <end position="20"/>
    </location>
</feature>
<name>A0A1C7NBT0_9FUNG</name>
<keyword evidence="1" id="KW-0732">Signal</keyword>